<gene>
    <name evidence="2" type="ORF">ESB13_10530</name>
</gene>
<dbReference type="AlphaFoldDB" id="A0A4Q1DEZ4"/>
<keyword evidence="1" id="KW-0472">Membrane</keyword>
<dbReference type="OrthoDB" id="664124at2"/>
<feature type="transmembrane region" description="Helical" evidence="1">
    <location>
        <begin position="169"/>
        <end position="188"/>
    </location>
</feature>
<organism evidence="2 3">
    <name type="scientific">Filimonas effusa</name>
    <dbReference type="NCBI Taxonomy" id="2508721"/>
    <lineage>
        <taxon>Bacteria</taxon>
        <taxon>Pseudomonadati</taxon>
        <taxon>Bacteroidota</taxon>
        <taxon>Chitinophagia</taxon>
        <taxon>Chitinophagales</taxon>
        <taxon>Chitinophagaceae</taxon>
        <taxon>Filimonas</taxon>
    </lineage>
</organism>
<evidence type="ECO:0000313" key="2">
    <source>
        <dbReference type="EMBL" id="RXK87189.1"/>
    </source>
</evidence>
<sequence>MYNSLYKYLIFYKRLALPNIGVFSVEQVPGRLDFLNKQLHSPIPVIRFATDKTVAADKQLFEFLAADMGISTIESIKQFNDLSFHMKNELASKGEFVLTGIGTLKKEFGENYAFQPEVSIQQYFPEATAERIVRKEATHTVKVGERERSSDEMMEMLSEEEVAEGPDRWWMYALILGILGLAALVYYYKTH</sequence>
<keyword evidence="1" id="KW-0812">Transmembrane</keyword>
<keyword evidence="1" id="KW-1133">Transmembrane helix</keyword>
<evidence type="ECO:0000256" key="1">
    <source>
        <dbReference type="SAM" id="Phobius"/>
    </source>
</evidence>
<comment type="caution">
    <text evidence="2">The sequence shown here is derived from an EMBL/GenBank/DDBJ whole genome shotgun (WGS) entry which is preliminary data.</text>
</comment>
<reference evidence="2 3" key="1">
    <citation type="submission" date="2019-01" db="EMBL/GenBank/DDBJ databases">
        <title>Filimonas sp. strain TTM-71.</title>
        <authorList>
            <person name="Chen W.-M."/>
        </authorList>
    </citation>
    <scope>NUCLEOTIDE SEQUENCE [LARGE SCALE GENOMIC DNA]</scope>
    <source>
        <strain evidence="2 3">TTM-71</strain>
    </source>
</reference>
<name>A0A4Q1DEZ4_9BACT</name>
<protein>
    <recommendedName>
        <fullName evidence="4">CCDC81-like prokaryotic HU domain-containing protein</fullName>
    </recommendedName>
</protein>
<accession>A0A4Q1DEZ4</accession>
<evidence type="ECO:0000313" key="3">
    <source>
        <dbReference type="Proteomes" id="UP000290545"/>
    </source>
</evidence>
<evidence type="ECO:0008006" key="4">
    <source>
        <dbReference type="Google" id="ProtNLM"/>
    </source>
</evidence>
<keyword evidence="3" id="KW-1185">Reference proteome</keyword>
<dbReference type="Proteomes" id="UP000290545">
    <property type="component" value="Unassembled WGS sequence"/>
</dbReference>
<dbReference type="RefSeq" id="WP_129002939.1">
    <property type="nucleotide sequence ID" value="NZ_SDHZ01000001.1"/>
</dbReference>
<dbReference type="EMBL" id="SDHZ01000001">
    <property type="protein sequence ID" value="RXK87189.1"/>
    <property type="molecule type" value="Genomic_DNA"/>
</dbReference>
<proteinExistence type="predicted"/>